<reference evidence="6" key="1">
    <citation type="journal article" date="2009" name="Nature">
        <title>Genome sequence and analysis of the Irish potato famine pathogen Phytophthora infestans.</title>
        <authorList>
            <consortium name="The Broad Institute Genome Sequencing Platform"/>
            <person name="Haas B.J."/>
            <person name="Kamoun S."/>
            <person name="Zody M.C."/>
            <person name="Jiang R.H."/>
            <person name="Handsaker R.E."/>
            <person name="Cano L.M."/>
            <person name="Grabherr M."/>
            <person name="Kodira C.D."/>
            <person name="Raffaele S."/>
            <person name="Torto-Alalibo T."/>
            <person name="Bozkurt T.O."/>
            <person name="Ah-Fong A.M."/>
            <person name="Alvarado L."/>
            <person name="Anderson V.L."/>
            <person name="Armstrong M.R."/>
            <person name="Avrova A."/>
            <person name="Baxter L."/>
            <person name="Beynon J."/>
            <person name="Boevink P.C."/>
            <person name="Bollmann S.R."/>
            <person name="Bos J.I."/>
            <person name="Bulone V."/>
            <person name="Cai G."/>
            <person name="Cakir C."/>
            <person name="Carrington J.C."/>
            <person name="Chawner M."/>
            <person name="Conti L."/>
            <person name="Costanzo S."/>
            <person name="Ewan R."/>
            <person name="Fahlgren N."/>
            <person name="Fischbach M.A."/>
            <person name="Fugelstad J."/>
            <person name="Gilroy E.M."/>
            <person name="Gnerre S."/>
            <person name="Green P.J."/>
            <person name="Grenville-Briggs L.J."/>
            <person name="Griffith J."/>
            <person name="Grunwald N.J."/>
            <person name="Horn K."/>
            <person name="Horner N.R."/>
            <person name="Hu C.H."/>
            <person name="Huitema E."/>
            <person name="Jeong D.H."/>
            <person name="Jones A.M."/>
            <person name="Jones J.D."/>
            <person name="Jones R.W."/>
            <person name="Karlsson E.K."/>
            <person name="Kunjeti S.G."/>
            <person name="Lamour K."/>
            <person name="Liu Z."/>
            <person name="Ma L."/>
            <person name="Maclean D."/>
            <person name="Chibucos M.C."/>
            <person name="McDonald H."/>
            <person name="McWalters J."/>
            <person name="Meijer H.J."/>
            <person name="Morgan W."/>
            <person name="Morris P.F."/>
            <person name="Munro C.A."/>
            <person name="O'Neill K."/>
            <person name="Ospina-Giraldo M."/>
            <person name="Pinzon A."/>
            <person name="Pritchard L."/>
            <person name="Ramsahoye B."/>
            <person name="Ren Q."/>
            <person name="Restrepo S."/>
            <person name="Roy S."/>
            <person name="Sadanandom A."/>
            <person name="Savidor A."/>
            <person name="Schornack S."/>
            <person name="Schwartz D.C."/>
            <person name="Schumann U.D."/>
            <person name="Schwessinger B."/>
            <person name="Seyer L."/>
            <person name="Sharpe T."/>
            <person name="Silvar C."/>
            <person name="Song J."/>
            <person name="Studholme D.J."/>
            <person name="Sykes S."/>
            <person name="Thines M."/>
            <person name="van de Vondervoort P.J."/>
            <person name="Phuntumart V."/>
            <person name="Wawra S."/>
            <person name="Weide R."/>
            <person name="Win J."/>
            <person name="Young C."/>
            <person name="Zhou S."/>
            <person name="Fry W."/>
            <person name="Meyers B.C."/>
            <person name="van West P."/>
            <person name="Ristaino J."/>
            <person name="Govers F."/>
            <person name="Birch P.R."/>
            <person name="Whisson S.C."/>
            <person name="Judelson H.S."/>
            <person name="Nusbaum C."/>
        </authorList>
    </citation>
    <scope>NUCLEOTIDE SEQUENCE [LARGE SCALE GENOMIC DNA]</scope>
    <source>
        <strain evidence="6">T30-4</strain>
    </source>
</reference>
<evidence type="ECO:0000313" key="5">
    <source>
        <dbReference type="EMBL" id="EEY63434.1"/>
    </source>
</evidence>
<comment type="subcellular location">
    <subcellularLocation>
        <location evidence="1">Secreted</location>
    </subcellularLocation>
</comment>
<dbReference type="AlphaFoldDB" id="D0NRT4"/>
<dbReference type="VEuPathDB" id="FungiDB:PITG_23039"/>
<comment type="similarity">
    <text evidence="2">Belongs to the Necrosis inducing protein (NPP1) family.</text>
</comment>
<proteinExistence type="inferred from homology"/>
<accession>D0NRT4</accession>
<dbReference type="OrthoDB" id="147163at2759"/>
<evidence type="ECO:0000256" key="2">
    <source>
        <dbReference type="ARBA" id="ARBA00009520"/>
    </source>
</evidence>
<sequence>MQNLGIIKKGVRHDWVNLVVWLDNPAIANPTILATSASTSGTGYVINKPPKRSDIIDGITAKVRYDENDRDRWHTIFQFHEVGEYQDLIQWTQLTDAARKALENTDFGDFANVPFNDAYFEKNIKAALTYYVYRGRRHGGTTTHSIWEK</sequence>
<organism evidence="5 6">
    <name type="scientific">Phytophthora infestans (strain T30-4)</name>
    <name type="common">Potato late blight agent</name>
    <dbReference type="NCBI Taxonomy" id="403677"/>
    <lineage>
        <taxon>Eukaryota</taxon>
        <taxon>Sar</taxon>
        <taxon>Stramenopiles</taxon>
        <taxon>Oomycota</taxon>
        <taxon>Peronosporomycetes</taxon>
        <taxon>Peronosporales</taxon>
        <taxon>Peronosporaceae</taxon>
        <taxon>Phytophthora</taxon>
    </lineage>
</organism>
<dbReference type="Proteomes" id="UP000006643">
    <property type="component" value="Unassembled WGS sequence"/>
</dbReference>
<dbReference type="EMBL" id="DS028155">
    <property type="protein sequence ID" value="EEY63434.1"/>
    <property type="molecule type" value="Genomic_DNA"/>
</dbReference>
<protein>
    <submittedName>
        <fullName evidence="5">NPP1-like protein</fullName>
    </submittedName>
</protein>
<dbReference type="GO" id="GO:0005576">
    <property type="term" value="C:extracellular region"/>
    <property type="evidence" value="ECO:0007669"/>
    <property type="project" value="UniProtKB-SubCell"/>
</dbReference>
<dbReference type="RefSeq" id="XP_002898319.1">
    <property type="nucleotide sequence ID" value="XM_002898273.1"/>
</dbReference>
<evidence type="ECO:0000256" key="3">
    <source>
        <dbReference type="ARBA" id="ARBA00022525"/>
    </source>
</evidence>
<gene>
    <name evidence="5" type="ORF">PITG_23039</name>
</gene>
<name>D0NRT4_PHYIT</name>
<dbReference type="KEGG" id="pif:PITG_23039"/>
<dbReference type="HOGENOM" id="CLU_062263_2_0_1"/>
<dbReference type="Pfam" id="PF05630">
    <property type="entry name" value="NPP1"/>
    <property type="match status" value="1"/>
</dbReference>
<dbReference type="GeneID" id="9476039"/>
<keyword evidence="3" id="KW-0964">Secreted</keyword>
<evidence type="ECO:0000256" key="4">
    <source>
        <dbReference type="ARBA" id="ARBA00023026"/>
    </source>
</evidence>
<evidence type="ECO:0000313" key="6">
    <source>
        <dbReference type="Proteomes" id="UP000006643"/>
    </source>
</evidence>
<dbReference type="PANTHER" id="PTHR33657">
    <property type="entry name" value="DOMAIN PROTEIN, PUTATIVE (AFU_ORTHOLOGUE AFUA_5G00600)-RELATED"/>
    <property type="match status" value="1"/>
</dbReference>
<dbReference type="PANTHER" id="PTHR33657:SF8">
    <property type="entry name" value="DOMAIN PROTEIN, PUTATIVE (AFU_ORTHOLOGUE AFUA_5G00600)-RELATED"/>
    <property type="match status" value="1"/>
</dbReference>
<dbReference type="STRING" id="403677.D0NRT4"/>
<keyword evidence="4" id="KW-0843">Virulence</keyword>
<dbReference type="InParanoid" id="D0NRT4"/>
<evidence type="ECO:0000256" key="1">
    <source>
        <dbReference type="ARBA" id="ARBA00004613"/>
    </source>
</evidence>
<keyword evidence="6" id="KW-1185">Reference proteome</keyword>
<dbReference type="InterPro" id="IPR008701">
    <property type="entry name" value="NPP1"/>
</dbReference>
<dbReference type="OMA" id="WEYNEYL"/>